<gene>
    <name evidence="1" type="ORF">OKA05_20785</name>
</gene>
<comment type="caution">
    <text evidence="1">The sequence shown here is derived from an EMBL/GenBank/DDBJ whole genome shotgun (WGS) entry which is preliminary data.</text>
</comment>
<dbReference type="RefSeq" id="WP_264489119.1">
    <property type="nucleotide sequence ID" value="NZ_JAPDDT010000011.1"/>
</dbReference>
<name>A0ABT3GNB5_9BACT</name>
<proteinExistence type="predicted"/>
<dbReference type="InterPro" id="IPR013325">
    <property type="entry name" value="RNA_pol_sigma_r2"/>
</dbReference>
<keyword evidence="2" id="KW-1185">Reference proteome</keyword>
<organism evidence="1 2">
    <name type="scientific">Luteolibacter arcticus</name>
    <dbReference type="NCBI Taxonomy" id="1581411"/>
    <lineage>
        <taxon>Bacteria</taxon>
        <taxon>Pseudomonadati</taxon>
        <taxon>Verrucomicrobiota</taxon>
        <taxon>Verrucomicrobiia</taxon>
        <taxon>Verrucomicrobiales</taxon>
        <taxon>Verrucomicrobiaceae</taxon>
        <taxon>Luteolibacter</taxon>
    </lineage>
</organism>
<protein>
    <submittedName>
        <fullName evidence="1">Uncharacterized protein</fullName>
    </submittedName>
</protein>
<reference evidence="1 2" key="1">
    <citation type="submission" date="2022-10" db="EMBL/GenBank/DDBJ databases">
        <title>Luteolibacter arcticus strain CCTCC AB 2014275, whole genome shotgun sequencing project.</title>
        <authorList>
            <person name="Zhao G."/>
            <person name="Shen L."/>
        </authorList>
    </citation>
    <scope>NUCLEOTIDE SEQUENCE [LARGE SCALE GENOMIC DNA]</scope>
    <source>
        <strain evidence="1 2">CCTCC AB 2014275</strain>
    </source>
</reference>
<evidence type="ECO:0000313" key="2">
    <source>
        <dbReference type="Proteomes" id="UP001320876"/>
    </source>
</evidence>
<dbReference type="EMBL" id="JAPDDT010000011">
    <property type="protein sequence ID" value="MCW1925011.1"/>
    <property type="molecule type" value="Genomic_DNA"/>
</dbReference>
<dbReference type="Gene3D" id="1.10.1740.10">
    <property type="match status" value="1"/>
</dbReference>
<evidence type="ECO:0000313" key="1">
    <source>
        <dbReference type="EMBL" id="MCW1925011.1"/>
    </source>
</evidence>
<dbReference type="SUPFAM" id="SSF88946">
    <property type="entry name" value="Sigma2 domain of RNA polymerase sigma factors"/>
    <property type="match status" value="1"/>
</dbReference>
<sequence length="155" mass="16707">MFFAAWAKGDGESAVDYAETEPADLNERKSALRAAFGSYASANEGGAIQRAKSVAINRPADIFRGRRKIFCPESEATGCSLLNPMRTDDANLLGLFARERDESAFSELARRHGGLIFHTALRRTGNHAMAEDVSQQVLCALARKAAQLALTTAGC</sequence>
<accession>A0ABT3GNB5</accession>
<dbReference type="Proteomes" id="UP001320876">
    <property type="component" value="Unassembled WGS sequence"/>
</dbReference>